<keyword evidence="1" id="KW-0460">Magnesium</keyword>
<accession>A0A077ZVF3</accession>
<sequence length="358" mass="40007">MIKQGCIIGAYVGDASGGVLEFMKSITKEQVKNALTFPGGGAMGLGKGQITDDSEMAQCILHGILESQREKLDKTLILDLDNITKYYGMWVQEAFDYYNPRPLDVFLNVATNSYNHSLSNGCLMRITPQAVWGSQLSNEDLNLAVELQTNLTHVQQKCIEACQLYCLAIKHLINNPGDAKGAYKLAKSQAKETKNWFESISQQKLPNPKVHIGDAVIAFSYSFDFLKKVIDNKLLTFEQIIQETLLLGGDTDTNAAIVGGLLGAYFGVKNIPNNWIKSMLNFNNFEESGIDEGIERSKFLIPRYNLIDDINTLIRHAPKTLQVKYMGQIYEDLESIKVILPEARQERVASLQVSLKQM</sequence>
<dbReference type="PANTHER" id="PTHR16222">
    <property type="entry name" value="ADP-RIBOSYLGLYCOHYDROLASE"/>
    <property type="match status" value="1"/>
</dbReference>
<feature type="binding site" evidence="1">
    <location>
        <position position="250"/>
    </location>
    <ligand>
        <name>Mg(2+)</name>
        <dbReference type="ChEBI" id="CHEBI:18420"/>
        <label>1</label>
    </ligand>
</feature>
<organism evidence="2 3">
    <name type="scientific">Stylonychia lemnae</name>
    <name type="common">Ciliate</name>
    <dbReference type="NCBI Taxonomy" id="5949"/>
    <lineage>
        <taxon>Eukaryota</taxon>
        <taxon>Sar</taxon>
        <taxon>Alveolata</taxon>
        <taxon>Ciliophora</taxon>
        <taxon>Intramacronucleata</taxon>
        <taxon>Spirotrichea</taxon>
        <taxon>Stichotrichia</taxon>
        <taxon>Sporadotrichida</taxon>
        <taxon>Oxytrichidae</taxon>
        <taxon>Stylonychinae</taxon>
        <taxon>Stylonychia</taxon>
    </lineage>
</organism>
<feature type="binding site" evidence="1">
    <location>
        <position position="52"/>
    </location>
    <ligand>
        <name>Mg(2+)</name>
        <dbReference type="ChEBI" id="CHEBI:18420"/>
        <label>1</label>
    </ligand>
</feature>
<dbReference type="InterPro" id="IPR050792">
    <property type="entry name" value="ADP-ribosylglycohydrolase"/>
</dbReference>
<keyword evidence="1" id="KW-0479">Metal-binding</keyword>
<dbReference type="PANTHER" id="PTHR16222:SF35">
    <property type="entry name" value="ADP-RIBOSYLGLYCOHYDROLASE"/>
    <property type="match status" value="1"/>
</dbReference>
<dbReference type="InterPro" id="IPR005502">
    <property type="entry name" value="Ribosyl_crysJ1"/>
</dbReference>
<dbReference type="Proteomes" id="UP000039865">
    <property type="component" value="Unassembled WGS sequence"/>
</dbReference>
<evidence type="ECO:0000256" key="1">
    <source>
        <dbReference type="PIRSR" id="PIRSR605502-1"/>
    </source>
</evidence>
<protein>
    <submittedName>
        <fullName evidence="2">Uncharacterized protein</fullName>
    </submittedName>
</protein>
<name>A0A077ZVF3_STYLE</name>
<keyword evidence="3" id="KW-1185">Reference proteome</keyword>
<comment type="cofactor">
    <cofactor evidence="1">
        <name>Mg(2+)</name>
        <dbReference type="ChEBI" id="CHEBI:18420"/>
    </cofactor>
    <text evidence="1">Binds 2 magnesium ions per subunit.</text>
</comment>
<evidence type="ECO:0000313" key="3">
    <source>
        <dbReference type="Proteomes" id="UP000039865"/>
    </source>
</evidence>
<feature type="binding site" evidence="1">
    <location>
        <position position="252"/>
    </location>
    <ligand>
        <name>Mg(2+)</name>
        <dbReference type="ChEBI" id="CHEBI:18420"/>
        <label>1</label>
    </ligand>
</feature>
<dbReference type="AlphaFoldDB" id="A0A077ZVF3"/>
<dbReference type="OrthoDB" id="312273at2759"/>
<reference evidence="2 3" key="1">
    <citation type="submission" date="2014-06" db="EMBL/GenBank/DDBJ databases">
        <authorList>
            <person name="Swart Estienne"/>
        </authorList>
    </citation>
    <scope>NUCLEOTIDE SEQUENCE [LARGE SCALE GENOMIC DNA]</scope>
    <source>
        <strain evidence="2 3">130c</strain>
    </source>
</reference>
<dbReference type="SUPFAM" id="SSF101478">
    <property type="entry name" value="ADP-ribosylglycohydrolase"/>
    <property type="match status" value="1"/>
</dbReference>
<dbReference type="Pfam" id="PF03747">
    <property type="entry name" value="ADP_ribosyl_GH"/>
    <property type="match status" value="1"/>
</dbReference>
<evidence type="ECO:0000313" key="2">
    <source>
        <dbReference type="EMBL" id="CDW73890.1"/>
    </source>
</evidence>
<feature type="binding site" evidence="1">
    <location>
        <position position="51"/>
    </location>
    <ligand>
        <name>Mg(2+)</name>
        <dbReference type="ChEBI" id="CHEBI:18420"/>
        <label>1</label>
    </ligand>
</feature>
<feature type="binding site" evidence="1">
    <location>
        <position position="253"/>
    </location>
    <ligand>
        <name>Mg(2+)</name>
        <dbReference type="ChEBI" id="CHEBI:18420"/>
        <label>1</label>
    </ligand>
</feature>
<dbReference type="InParanoid" id="A0A077ZVF3"/>
<proteinExistence type="predicted"/>
<dbReference type="EMBL" id="CCKQ01002783">
    <property type="protein sequence ID" value="CDW73890.1"/>
    <property type="molecule type" value="Genomic_DNA"/>
</dbReference>
<gene>
    <name evidence="2" type="primary">Contig8944.g9562</name>
    <name evidence="2" type="ORF">STYLEM_2880</name>
</gene>
<feature type="binding site" evidence="1">
    <location>
        <position position="53"/>
    </location>
    <ligand>
        <name>Mg(2+)</name>
        <dbReference type="ChEBI" id="CHEBI:18420"/>
        <label>1</label>
    </ligand>
</feature>
<dbReference type="InterPro" id="IPR036705">
    <property type="entry name" value="Ribosyl_crysJ1_sf"/>
</dbReference>
<dbReference type="Gene3D" id="1.10.4080.10">
    <property type="entry name" value="ADP-ribosylation/Crystallin J1"/>
    <property type="match status" value="1"/>
</dbReference>
<dbReference type="GO" id="GO:0046872">
    <property type="term" value="F:metal ion binding"/>
    <property type="evidence" value="ECO:0007669"/>
    <property type="project" value="UniProtKB-KW"/>
</dbReference>